<dbReference type="SMART" id="SM00389">
    <property type="entry name" value="HOX"/>
    <property type="match status" value="1"/>
</dbReference>
<evidence type="ECO:0000256" key="2">
    <source>
        <dbReference type="ARBA" id="ARBA00023125"/>
    </source>
</evidence>
<evidence type="ECO:0000259" key="9">
    <source>
        <dbReference type="PROSITE" id="PS51213"/>
    </source>
</evidence>
<dbReference type="PANTHER" id="PTHR11850">
    <property type="entry name" value="HOMEOBOX PROTEIN TRANSCRIPTION FACTORS"/>
    <property type="match status" value="1"/>
</dbReference>
<evidence type="ECO:0000256" key="5">
    <source>
        <dbReference type="PROSITE-ProRule" id="PRU00108"/>
    </source>
</evidence>
<accession>A0A8J5HEF3</accession>
<proteinExistence type="inferred from homology"/>
<dbReference type="Pfam" id="PF03791">
    <property type="entry name" value="KNOX2"/>
    <property type="match status" value="1"/>
</dbReference>
<keyword evidence="3 5" id="KW-0371">Homeobox</keyword>
<dbReference type="InterPro" id="IPR005539">
    <property type="entry name" value="ELK_dom"/>
</dbReference>
<comment type="caution">
    <text evidence="10">The sequence shown here is derived from an EMBL/GenBank/DDBJ whole genome shotgun (WGS) entry which is preliminary data.</text>
</comment>
<evidence type="ECO:0000256" key="6">
    <source>
        <dbReference type="PROSITE-ProRule" id="PRU00559"/>
    </source>
</evidence>
<feature type="DNA-binding region" description="Homeobox; TALE-type" evidence="5">
    <location>
        <begin position="343"/>
        <end position="406"/>
    </location>
</feature>
<sequence length="550" mass="60982">MAYHNQLPRELTALPYAAEAQQHQLGGGDGSAVLRTAMHHFSVRDAGGSVKDDEGGKELHRLVKGAGPTWLNSGIVRPDTGQPFGDGSFLHLQTASESSVSAGHWFPRPPILHRDGGDGDDDVPAPASDAAGISGARGEIAEAASGEGTWQNARYKAEILGHPLYEQLLSAHVACLRIATPVDQLPRIDAQLAQSQHVVSKYSVLGNGGHMLGDDKELDQFMTHYVLLLCSFKEQLQQHVRVHAMEAVMACWELEQALQSLTGVSPGEGTGATMSDNDDDDDQVDSETNLFDGSFDGPDNMGFGPLVPTESERGLMERVRQELKLELKQGYKDKIIDIRDEILRKRRAGKLPGDSTSMLKAWWQSHSKWPYPTEDDKARLVQETGLQLKQINNWFINQRKRNWHSNPSSSTSLKSKRKRMQQTISIVVIMMKRKLKLLQHLASQWKNPQVVPIVSTTEARAKPERHAVTLASVIATLGGIIVPIDLNIDTDMTVAMSIYLMQLSVLQIQVSGHLSHPRLFGWRCLFLQLLIFIVSFEKEIRAVFHDHTGF</sequence>
<evidence type="ECO:0000313" key="10">
    <source>
        <dbReference type="EMBL" id="KAG6526461.1"/>
    </source>
</evidence>
<dbReference type="SMART" id="SM01255">
    <property type="entry name" value="KNOX1"/>
    <property type="match status" value="1"/>
</dbReference>
<comment type="subcellular location">
    <subcellularLocation>
        <location evidence="1 5">Nucleus</location>
    </subcellularLocation>
</comment>
<feature type="domain" description="ELK" evidence="9">
    <location>
        <begin position="322"/>
        <end position="342"/>
    </location>
</feature>
<evidence type="ECO:0000256" key="3">
    <source>
        <dbReference type="ARBA" id="ARBA00023155"/>
    </source>
</evidence>
<reference evidence="10 11" key="1">
    <citation type="submission" date="2020-08" db="EMBL/GenBank/DDBJ databases">
        <title>Plant Genome Project.</title>
        <authorList>
            <person name="Zhang R.-G."/>
        </authorList>
    </citation>
    <scope>NUCLEOTIDE SEQUENCE [LARGE SCALE GENOMIC DNA]</scope>
    <source>
        <tissue evidence="10">Rhizome</tissue>
    </source>
</reference>
<dbReference type="SMART" id="SM01256">
    <property type="entry name" value="KNOX2"/>
    <property type="match status" value="1"/>
</dbReference>
<dbReference type="Pfam" id="PF05920">
    <property type="entry name" value="Homeobox_KN"/>
    <property type="match status" value="1"/>
</dbReference>
<dbReference type="GO" id="GO:0005634">
    <property type="term" value="C:nucleus"/>
    <property type="evidence" value="ECO:0007669"/>
    <property type="project" value="UniProtKB-SubCell"/>
</dbReference>
<evidence type="ECO:0000313" key="11">
    <source>
        <dbReference type="Proteomes" id="UP000734854"/>
    </source>
</evidence>
<dbReference type="Proteomes" id="UP000734854">
    <property type="component" value="Unassembled WGS sequence"/>
</dbReference>
<evidence type="ECO:0000259" key="8">
    <source>
        <dbReference type="PROSITE" id="PS50071"/>
    </source>
</evidence>
<organism evidence="10 11">
    <name type="scientific">Zingiber officinale</name>
    <name type="common">Ginger</name>
    <name type="synonym">Amomum zingiber</name>
    <dbReference type="NCBI Taxonomy" id="94328"/>
    <lineage>
        <taxon>Eukaryota</taxon>
        <taxon>Viridiplantae</taxon>
        <taxon>Streptophyta</taxon>
        <taxon>Embryophyta</taxon>
        <taxon>Tracheophyta</taxon>
        <taxon>Spermatophyta</taxon>
        <taxon>Magnoliopsida</taxon>
        <taxon>Liliopsida</taxon>
        <taxon>Zingiberales</taxon>
        <taxon>Zingiberaceae</taxon>
        <taxon>Zingiber</taxon>
    </lineage>
</organism>
<keyword evidence="2 5" id="KW-0238">DNA-binding</keyword>
<dbReference type="InterPro" id="IPR050224">
    <property type="entry name" value="TALE_homeobox"/>
</dbReference>
<keyword evidence="11" id="KW-1185">Reference proteome</keyword>
<comment type="similarity">
    <text evidence="6">Belongs to the TALE/KNOX homeobox family.</text>
</comment>
<dbReference type="GO" id="GO:0006355">
    <property type="term" value="P:regulation of DNA-templated transcription"/>
    <property type="evidence" value="ECO:0007669"/>
    <property type="project" value="InterPro"/>
</dbReference>
<evidence type="ECO:0008006" key="12">
    <source>
        <dbReference type="Google" id="ProtNLM"/>
    </source>
</evidence>
<dbReference type="InterPro" id="IPR005540">
    <property type="entry name" value="KNOX1"/>
</dbReference>
<dbReference type="GO" id="GO:0003677">
    <property type="term" value="F:DNA binding"/>
    <property type="evidence" value="ECO:0007669"/>
    <property type="project" value="UniProtKB-UniRule"/>
</dbReference>
<protein>
    <recommendedName>
        <fullName evidence="12">Homeobox protein knotted-1-like 3</fullName>
    </recommendedName>
</protein>
<dbReference type="CDD" id="cd00086">
    <property type="entry name" value="homeodomain"/>
    <property type="match status" value="1"/>
</dbReference>
<dbReference type="InterPro" id="IPR008422">
    <property type="entry name" value="KN_HD"/>
</dbReference>
<feature type="region of interest" description="Disordered" evidence="7">
    <location>
        <begin position="263"/>
        <end position="295"/>
    </location>
</feature>
<dbReference type="SUPFAM" id="SSF46689">
    <property type="entry name" value="Homeodomain-like"/>
    <property type="match status" value="1"/>
</dbReference>
<feature type="compositionally biased region" description="Acidic residues" evidence="7">
    <location>
        <begin position="276"/>
        <end position="285"/>
    </location>
</feature>
<dbReference type="FunFam" id="1.10.10.60:FF:000143">
    <property type="entry name" value="homeobox protein knotted-1-like 3 isoform X1"/>
    <property type="match status" value="1"/>
</dbReference>
<evidence type="ECO:0000256" key="7">
    <source>
        <dbReference type="SAM" id="MobiDB-lite"/>
    </source>
</evidence>
<dbReference type="EMBL" id="JACMSC010000004">
    <property type="protein sequence ID" value="KAG6526461.1"/>
    <property type="molecule type" value="Genomic_DNA"/>
</dbReference>
<dbReference type="PROSITE" id="PS51213">
    <property type="entry name" value="ELK"/>
    <property type="match status" value="1"/>
</dbReference>
<dbReference type="AlphaFoldDB" id="A0A8J5HEF3"/>
<keyword evidence="4 5" id="KW-0539">Nucleus</keyword>
<dbReference type="Gene3D" id="1.10.10.60">
    <property type="entry name" value="Homeodomain-like"/>
    <property type="match status" value="1"/>
</dbReference>
<name>A0A8J5HEF3_ZINOF</name>
<evidence type="ECO:0000256" key="1">
    <source>
        <dbReference type="ARBA" id="ARBA00004123"/>
    </source>
</evidence>
<dbReference type="InterPro" id="IPR009057">
    <property type="entry name" value="Homeodomain-like_sf"/>
</dbReference>
<dbReference type="InterPro" id="IPR001356">
    <property type="entry name" value="HD"/>
</dbReference>
<dbReference type="PROSITE" id="PS50071">
    <property type="entry name" value="HOMEOBOX_2"/>
    <property type="match status" value="1"/>
</dbReference>
<gene>
    <name evidence="10" type="ORF">ZIOFF_016446</name>
</gene>
<dbReference type="InterPro" id="IPR005541">
    <property type="entry name" value="KNOX2"/>
</dbReference>
<evidence type="ECO:0000256" key="4">
    <source>
        <dbReference type="ARBA" id="ARBA00023242"/>
    </source>
</evidence>
<dbReference type="Pfam" id="PF03790">
    <property type="entry name" value="KNOX1"/>
    <property type="match status" value="1"/>
</dbReference>
<feature type="domain" description="Homeobox" evidence="8">
    <location>
        <begin position="342"/>
        <end position="405"/>
    </location>
</feature>